<dbReference type="AlphaFoldDB" id="A0A9P6XSS2"/>
<evidence type="ECO:0000313" key="1">
    <source>
        <dbReference type="EMBL" id="KAG1531797.1"/>
    </source>
</evidence>
<evidence type="ECO:0000313" key="2">
    <source>
        <dbReference type="Proteomes" id="UP000740926"/>
    </source>
</evidence>
<name>A0A9P6XSS2_9FUNG</name>
<dbReference type="Proteomes" id="UP000740926">
    <property type="component" value="Unassembled WGS sequence"/>
</dbReference>
<keyword evidence="2" id="KW-1185">Reference proteome</keyword>
<gene>
    <name evidence="1" type="ORF">G6F50_016506</name>
</gene>
<comment type="caution">
    <text evidence="1">The sequence shown here is derived from an EMBL/GenBank/DDBJ whole genome shotgun (WGS) entry which is preliminary data.</text>
</comment>
<proteinExistence type="predicted"/>
<protein>
    <submittedName>
        <fullName evidence="1">Uncharacterized protein</fullName>
    </submittedName>
</protein>
<organism evidence="1 2">
    <name type="scientific">Rhizopus delemar</name>
    <dbReference type="NCBI Taxonomy" id="936053"/>
    <lineage>
        <taxon>Eukaryota</taxon>
        <taxon>Fungi</taxon>
        <taxon>Fungi incertae sedis</taxon>
        <taxon>Mucoromycota</taxon>
        <taxon>Mucoromycotina</taxon>
        <taxon>Mucoromycetes</taxon>
        <taxon>Mucorales</taxon>
        <taxon>Mucorineae</taxon>
        <taxon>Rhizopodaceae</taxon>
        <taxon>Rhizopus</taxon>
    </lineage>
</organism>
<reference evidence="1 2" key="1">
    <citation type="journal article" date="2020" name="Microb. Genom.">
        <title>Genetic diversity of clinical and environmental Mucorales isolates obtained from an investigation of mucormycosis cases among solid organ transplant recipients.</title>
        <authorList>
            <person name="Nguyen M.H."/>
            <person name="Kaul D."/>
            <person name="Muto C."/>
            <person name="Cheng S.J."/>
            <person name="Richter R.A."/>
            <person name="Bruno V.M."/>
            <person name="Liu G."/>
            <person name="Beyhan S."/>
            <person name="Sundermann A.J."/>
            <person name="Mounaud S."/>
            <person name="Pasculle A.W."/>
            <person name="Nierman W.C."/>
            <person name="Driscoll E."/>
            <person name="Cumbie R."/>
            <person name="Clancy C.J."/>
            <person name="Dupont C.L."/>
        </authorList>
    </citation>
    <scope>NUCLEOTIDE SEQUENCE [LARGE SCALE GENOMIC DNA]</scope>
    <source>
        <strain evidence="1 2">GL24</strain>
    </source>
</reference>
<sequence length="78" mass="8661">MVLPVSSSRVKNTAPMIEVTIMPMSANCLTKACWNADSVWVLVSWSELAEIASMACATREEWSGLSSVTVYQLTWFLM</sequence>
<dbReference type="EMBL" id="JAANIU010010487">
    <property type="protein sequence ID" value="KAG1531797.1"/>
    <property type="molecule type" value="Genomic_DNA"/>
</dbReference>
<accession>A0A9P6XSS2</accession>